<comment type="caution">
    <text evidence="3">The sequence shown here is derived from an EMBL/GenBank/DDBJ whole genome shotgun (WGS) entry which is preliminary data.</text>
</comment>
<evidence type="ECO:0000313" key="4">
    <source>
        <dbReference type="Proteomes" id="UP000717515"/>
    </source>
</evidence>
<proteinExistence type="predicted"/>
<dbReference type="InterPro" id="IPR011021">
    <property type="entry name" value="Arrestin-like_N"/>
</dbReference>
<evidence type="ECO:0000259" key="1">
    <source>
        <dbReference type="Pfam" id="PF00339"/>
    </source>
</evidence>
<evidence type="ECO:0008006" key="5">
    <source>
        <dbReference type="Google" id="ProtNLM"/>
    </source>
</evidence>
<dbReference type="GO" id="GO:0005829">
    <property type="term" value="C:cytosol"/>
    <property type="evidence" value="ECO:0007669"/>
    <property type="project" value="TreeGrafter"/>
</dbReference>
<dbReference type="Pfam" id="PF02752">
    <property type="entry name" value="Arrestin_C"/>
    <property type="match status" value="1"/>
</dbReference>
<accession>A0A9P8A4E0</accession>
<dbReference type="GO" id="GO:0070086">
    <property type="term" value="P:ubiquitin-dependent endocytosis"/>
    <property type="evidence" value="ECO:0007669"/>
    <property type="project" value="TreeGrafter"/>
</dbReference>
<organism evidence="3 4">
    <name type="scientific">Mortierella alpina</name>
    <name type="common">Oleaginous fungus</name>
    <name type="synonym">Mortierella renispora</name>
    <dbReference type="NCBI Taxonomy" id="64518"/>
    <lineage>
        <taxon>Eukaryota</taxon>
        <taxon>Fungi</taxon>
        <taxon>Fungi incertae sedis</taxon>
        <taxon>Mucoromycota</taxon>
        <taxon>Mortierellomycotina</taxon>
        <taxon>Mortierellomycetes</taxon>
        <taxon>Mortierellales</taxon>
        <taxon>Mortierellaceae</taxon>
        <taxon>Mortierella</taxon>
    </lineage>
</organism>
<dbReference type="SUPFAM" id="SSF81296">
    <property type="entry name" value="E set domains"/>
    <property type="match status" value="1"/>
</dbReference>
<dbReference type="GO" id="GO:0005886">
    <property type="term" value="C:plasma membrane"/>
    <property type="evidence" value="ECO:0007669"/>
    <property type="project" value="TreeGrafter"/>
</dbReference>
<dbReference type="InterPro" id="IPR014752">
    <property type="entry name" value="Arrestin-like_C"/>
</dbReference>
<name>A0A9P8A4E0_MORAP</name>
<dbReference type="InterPro" id="IPR050357">
    <property type="entry name" value="Arrestin_domain-protein"/>
</dbReference>
<dbReference type="InterPro" id="IPR014756">
    <property type="entry name" value="Ig_E-set"/>
</dbReference>
<dbReference type="PANTHER" id="PTHR11188">
    <property type="entry name" value="ARRESTIN DOMAIN CONTAINING PROTEIN"/>
    <property type="match status" value="1"/>
</dbReference>
<feature type="domain" description="Arrestin-like N-terminal" evidence="1">
    <location>
        <begin position="91"/>
        <end position="196"/>
    </location>
</feature>
<dbReference type="Gene3D" id="2.60.40.640">
    <property type="match status" value="2"/>
</dbReference>
<feature type="domain" description="Arrestin C-terminal-like" evidence="2">
    <location>
        <begin position="239"/>
        <end position="370"/>
    </location>
</feature>
<dbReference type="Pfam" id="PF00339">
    <property type="entry name" value="Arrestin_N"/>
    <property type="match status" value="1"/>
</dbReference>
<evidence type="ECO:0000259" key="2">
    <source>
        <dbReference type="Pfam" id="PF02752"/>
    </source>
</evidence>
<dbReference type="GO" id="GO:0031625">
    <property type="term" value="F:ubiquitin protein ligase binding"/>
    <property type="evidence" value="ECO:0007669"/>
    <property type="project" value="TreeGrafter"/>
</dbReference>
<dbReference type="PANTHER" id="PTHR11188:SF17">
    <property type="entry name" value="FI21816P1"/>
    <property type="match status" value="1"/>
</dbReference>
<gene>
    <name evidence="3" type="ORF">KVV02_003058</name>
</gene>
<sequence length="393" mass="43389">MSIKSVCERDDVHCQLHHLLPTTASLQRTTPTHRRYNIHETASAFTQTTAYIADMAPQEVKSKALVLSIPTLGKGPGGMPLFVGACDAPTKIAGTVKFFSNYNCKGDTIRIRYKAKAKVAWSKRSGNKTTHYRGELLFDEADQEMSLPMAKEGVVLAGRYECPFEFPVDPSVMPCSSRGTYGSVTYTVVATLVRGFPSTNVVREQTVWVLNSCLPRPQRPLPDAPMSAIRFNGTFANNVPYICAIPSKVLYLGQQVPITLKVLPHQFPVQVASAVIKLKQYTTLSVKTGRKIDSKDILNIIVNDGWPMARARESWKRTVVVPLPGAPELTPTVNTAILEKTHKLKLIMQVRVGNSGSREMRVEMPVIITGPRPAGEPYPSFDLSQYLTCVESI</sequence>
<dbReference type="EMBL" id="JAIFTL010000141">
    <property type="protein sequence ID" value="KAG9322546.1"/>
    <property type="molecule type" value="Genomic_DNA"/>
</dbReference>
<evidence type="ECO:0000313" key="3">
    <source>
        <dbReference type="EMBL" id="KAG9322546.1"/>
    </source>
</evidence>
<protein>
    <recommendedName>
        <fullName evidence="5">Arrestin C-terminal-like domain-containing protein</fullName>
    </recommendedName>
</protein>
<dbReference type="AlphaFoldDB" id="A0A9P8A4E0"/>
<reference evidence="3" key="1">
    <citation type="submission" date="2021-07" db="EMBL/GenBank/DDBJ databases">
        <title>Draft genome of Mortierella alpina, strain LL118, isolated from an aspen leaf litter sample.</title>
        <authorList>
            <person name="Yang S."/>
            <person name="Vinatzer B.A."/>
        </authorList>
    </citation>
    <scope>NUCLEOTIDE SEQUENCE</scope>
    <source>
        <strain evidence="3">LL118</strain>
    </source>
</reference>
<dbReference type="Proteomes" id="UP000717515">
    <property type="component" value="Unassembled WGS sequence"/>
</dbReference>
<dbReference type="GO" id="GO:0030674">
    <property type="term" value="F:protein-macromolecule adaptor activity"/>
    <property type="evidence" value="ECO:0007669"/>
    <property type="project" value="TreeGrafter"/>
</dbReference>
<dbReference type="InterPro" id="IPR011022">
    <property type="entry name" value="Arrestin_C-like"/>
</dbReference>